<dbReference type="EMBL" id="ABCC02000047">
    <property type="protein sequence ID" value="EDP13443.1"/>
    <property type="molecule type" value="Genomic_DNA"/>
</dbReference>
<sequence>MSSLSFLQILQICYISVAKLYYHILGVLCLGVIGKTTTFVFFCGFFMFFGNISPISLIYYQYYVIDANKKIRMIPAPVLLITAACLLYSGQASQVRAWQSRLRQGLYIILC</sequence>
<organism evidence="2 3">
    <name type="scientific">Enterocloster bolteae (strain ATCC BAA-613 / DSM 15670 / CCUG 46953 / JCM 12243 / WAL 16351)</name>
    <name type="common">Clostridium bolteae</name>
    <dbReference type="NCBI Taxonomy" id="411902"/>
    <lineage>
        <taxon>Bacteria</taxon>
        <taxon>Bacillati</taxon>
        <taxon>Bacillota</taxon>
        <taxon>Clostridia</taxon>
        <taxon>Lachnospirales</taxon>
        <taxon>Lachnospiraceae</taxon>
        <taxon>Enterocloster</taxon>
    </lineage>
</organism>
<evidence type="ECO:0000313" key="2">
    <source>
        <dbReference type="EMBL" id="EDP13443.1"/>
    </source>
</evidence>
<proteinExistence type="predicted"/>
<feature type="transmembrane region" description="Helical" evidence="1">
    <location>
        <begin position="39"/>
        <end position="60"/>
    </location>
</feature>
<name>A8S296_ENTBW</name>
<evidence type="ECO:0000313" key="3">
    <source>
        <dbReference type="Proteomes" id="UP000005396"/>
    </source>
</evidence>
<feature type="transmembrane region" description="Helical" evidence="1">
    <location>
        <begin position="72"/>
        <end position="90"/>
    </location>
</feature>
<keyword evidence="1" id="KW-0472">Membrane</keyword>
<gene>
    <name evidence="2" type="ORF">CLOBOL_06008</name>
</gene>
<keyword evidence="1" id="KW-1133">Transmembrane helix</keyword>
<dbReference type="HOGENOM" id="CLU_2153939_0_0_9"/>
<keyword evidence="1" id="KW-0812">Transmembrane</keyword>
<comment type="caution">
    <text evidence="2">The sequence shown here is derived from an EMBL/GenBank/DDBJ whole genome shotgun (WGS) entry which is preliminary data.</text>
</comment>
<dbReference type="AlphaFoldDB" id="A8S296"/>
<dbReference type="Proteomes" id="UP000005396">
    <property type="component" value="Unassembled WGS sequence"/>
</dbReference>
<reference evidence="2 3" key="1">
    <citation type="submission" date="2007-08" db="EMBL/GenBank/DDBJ databases">
        <authorList>
            <person name="Fulton L."/>
            <person name="Clifton S."/>
            <person name="Fulton B."/>
            <person name="Xu J."/>
            <person name="Minx P."/>
            <person name="Pepin K.H."/>
            <person name="Johnson M."/>
            <person name="Thiruvilangam P."/>
            <person name="Bhonagiri V."/>
            <person name="Nash W.E."/>
            <person name="Mardis E.R."/>
            <person name="Wilson R.K."/>
        </authorList>
    </citation>
    <scope>NUCLEOTIDE SEQUENCE [LARGE SCALE GENOMIC DNA]</scope>
    <source>
        <strain evidence="3">ATCC BAA-613 / DSM 15670 / CCUG 46953 / JCM 12243 / WAL 16351</strain>
    </source>
</reference>
<accession>A8S296</accession>
<evidence type="ECO:0000256" key="1">
    <source>
        <dbReference type="SAM" id="Phobius"/>
    </source>
</evidence>
<reference evidence="2 3" key="2">
    <citation type="submission" date="2007-09" db="EMBL/GenBank/DDBJ databases">
        <title>Draft genome sequence of Clostridium bolteae (ATCC BAA-613).</title>
        <authorList>
            <person name="Sudarsanam P."/>
            <person name="Ley R."/>
            <person name="Guruge J."/>
            <person name="Turnbaugh P.J."/>
            <person name="Mahowald M."/>
            <person name="Liep D."/>
            <person name="Gordon J."/>
        </authorList>
    </citation>
    <scope>NUCLEOTIDE SEQUENCE [LARGE SCALE GENOMIC DNA]</scope>
    <source>
        <strain evidence="3">ATCC BAA-613 / DSM 15670 / CCUG 46953 / JCM 12243 / WAL 16351</strain>
    </source>
</reference>
<feature type="transmembrane region" description="Helical" evidence="1">
    <location>
        <begin position="12"/>
        <end position="33"/>
    </location>
</feature>
<protein>
    <submittedName>
        <fullName evidence="2">Uncharacterized protein</fullName>
    </submittedName>
</protein>
<dbReference type="PaxDb" id="411902-CLOBOL_06008"/>